<protein>
    <submittedName>
        <fullName evidence="6">Succinylglutamate desuccinylase</fullName>
    </submittedName>
</protein>
<sequence>MSSALNHSISFYSKTDGPRLIILGAVHGNETCGTEAIEHIIAEFSAKNLVLQRGSVTFVPVANPMAYERRQRCGERNLNRMLMPYENPKVYEDHIANWLCPLLAKHDVLLDLHSFQSKGKAFVMVGPENNDGEIEPFKFAAQEKALAKILGVTRAVDGWLKTYDNGIRRRQAQATSDTPLPEQNIYFGVGTTEYMRTQGGYGVTLECGSHLDPQAPVVARHAILNTLTHLGMIEQTAPLVEHSMESLRLYDVIDKHHDDDIFSQTWSSFDAIKPNEVIGIRHQGQPMLAPEAGYIVFPDEDSRAGDEWFYLARFSERFL</sequence>
<name>A0A4R5VXI3_9BURK</name>
<dbReference type="GO" id="GO:0016788">
    <property type="term" value="F:hydrolase activity, acting on ester bonds"/>
    <property type="evidence" value="ECO:0007669"/>
    <property type="project" value="InterPro"/>
</dbReference>
<evidence type="ECO:0000256" key="3">
    <source>
        <dbReference type="ARBA" id="ARBA00022801"/>
    </source>
</evidence>
<organism evidence="6 7">
    <name type="scientific">Sapientia aquatica</name>
    <dbReference type="NCBI Taxonomy" id="1549640"/>
    <lineage>
        <taxon>Bacteria</taxon>
        <taxon>Pseudomonadati</taxon>
        <taxon>Pseudomonadota</taxon>
        <taxon>Betaproteobacteria</taxon>
        <taxon>Burkholderiales</taxon>
        <taxon>Oxalobacteraceae</taxon>
        <taxon>Sapientia</taxon>
    </lineage>
</organism>
<evidence type="ECO:0000313" key="6">
    <source>
        <dbReference type="EMBL" id="TDK63726.1"/>
    </source>
</evidence>
<keyword evidence="7" id="KW-1185">Reference proteome</keyword>
<dbReference type="RefSeq" id="WP_133329680.1">
    <property type="nucleotide sequence ID" value="NZ_SMYL01000008.1"/>
</dbReference>
<feature type="domain" description="Succinylglutamate desuccinylase/Aspartoacylase catalytic" evidence="5">
    <location>
        <begin position="16"/>
        <end position="124"/>
    </location>
</feature>
<keyword evidence="3" id="KW-0378">Hydrolase</keyword>
<dbReference type="EMBL" id="SMYL01000008">
    <property type="protein sequence ID" value="TDK63726.1"/>
    <property type="molecule type" value="Genomic_DNA"/>
</dbReference>
<dbReference type="GO" id="GO:0005829">
    <property type="term" value="C:cytosol"/>
    <property type="evidence" value="ECO:0007669"/>
    <property type="project" value="TreeGrafter"/>
</dbReference>
<dbReference type="GO" id="GO:0046872">
    <property type="term" value="F:metal ion binding"/>
    <property type="evidence" value="ECO:0007669"/>
    <property type="project" value="UniProtKB-KW"/>
</dbReference>
<gene>
    <name evidence="6" type="ORF">E2I14_14225</name>
</gene>
<evidence type="ECO:0000313" key="7">
    <source>
        <dbReference type="Proteomes" id="UP000294829"/>
    </source>
</evidence>
<dbReference type="Gene3D" id="3.40.630.10">
    <property type="entry name" value="Zn peptidases"/>
    <property type="match status" value="1"/>
</dbReference>
<dbReference type="InterPro" id="IPR050178">
    <property type="entry name" value="AspA/AstE_fam"/>
</dbReference>
<dbReference type="AlphaFoldDB" id="A0A4R5VXI3"/>
<dbReference type="PANTHER" id="PTHR15162">
    <property type="entry name" value="ASPARTOACYLASE"/>
    <property type="match status" value="1"/>
</dbReference>
<dbReference type="SUPFAM" id="SSF53187">
    <property type="entry name" value="Zn-dependent exopeptidases"/>
    <property type="match status" value="1"/>
</dbReference>
<evidence type="ECO:0000259" key="5">
    <source>
        <dbReference type="Pfam" id="PF24827"/>
    </source>
</evidence>
<accession>A0A4R5VXI3</accession>
<keyword evidence="4" id="KW-0862">Zinc</keyword>
<dbReference type="Proteomes" id="UP000294829">
    <property type="component" value="Unassembled WGS sequence"/>
</dbReference>
<comment type="caution">
    <text evidence="6">The sequence shown here is derived from an EMBL/GenBank/DDBJ whole genome shotgun (WGS) entry which is preliminary data.</text>
</comment>
<reference evidence="6 7" key="1">
    <citation type="submission" date="2019-03" db="EMBL/GenBank/DDBJ databases">
        <title>Sapientia aquatica gen. nov., sp. nov., isolated from a crater lake.</title>
        <authorList>
            <person name="Felfoldi T."/>
            <person name="Szabo A."/>
            <person name="Toth E."/>
            <person name="Schumann P."/>
            <person name="Keki Z."/>
            <person name="Marialigeti K."/>
            <person name="Mathe I."/>
        </authorList>
    </citation>
    <scope>NUCLEOTIDE SEQUENCE [LARGE SCALE GENOMIC DNA]</scope>
    <source>
        <strain evidence="6 7">SA-152</strain>
    </source>
</reference>
<dbReference type="Pfam" id="PF24827">
    <property type="entry name" value="AstE_AspA_cat"/>
    <property type="match status" value="1"/>
</dbReference>
<evidence type="ECO:0000256" key="2">
    <source>
        <dbReference type="ARBA" id="ARBA00022723"/>
    </source>
</evidence>
<proteinExistence type="predicted"/>
<comment type="cofactor">
    <cofactor evidence="1">
        <name>Zn(2+)</name>
        <dbReference type="ChEBI" id="CHEBI:29105"/>
    </cofactor>
</comment>
<dbReference type="PANTHER" id="PTHR15162:SF7">
    <property type="entry name" value="SUCCINYLGLUTAMATE DESUCCINYLASE"/>
    <property type="match status" value="1"/>
</dbReference>
<dbReference type="OrthoDB" id="9774976at2"/>
<dbReference type="InterPro" id="IPR055438">
    <property type="entry name" value="AstE_AspA_cat"/>
</dbReference>
<evidence type="ECO:0000256" key="4">
    <source>
        <dbReference type="ARBA" id="ARBA00022833"/>
    </source>
</evidence>
<keyword evidence="2" id="KW-0479">Metal-binding</keyword>
<evidence type="ECO:0000256" key="1">
    <source>
        <dbReference type="ARBA" id="ARBA00001947"/>
    </source>
</evidence>